<feature type="domain" description="Pesticidal crystal protein Cry1Aa" evidence="1">
    <location>
        <begin position="247"/>
        <end position="309"/>
    </location>
</feature>
<protein>
    <recommendedName>
        <fullName evidence="1">Pesticidal crystal protein Cry1Aa domain-containing protein</fullName>
    </recommendedName>
</protein>
<sequence length="450" mass="48538">PAYKTLVMQDMNVYLPYLSLDGNYLIISMTKIIKNYGVSVTLPNGQIITKFKTLAVNIPEDFVIYVGDMDLRSQPYGAIFVDKIYPTGKSYGDLKYSFWVDTKDFPKYDTKYGQAVYNLYKDATLTTIGAGVTQADIDIATNAAKTVSASPEKTRLANLIEAAQTQVTNIKLEKEQAARDAVNALFTNNDPTSGAIKGATDQDAINNAKTLIDQVTDPAVKTALEADLATAQALLEARNAAEELARQNAAEKAVNELFTSDKPATDTIKAATNQDAINAAQALIDVVTEKAPKDALQNNLDRAQELLNARTATEKANSEAAEKAVNELFTDNKPATDTIKATTDQGAINAAQQLVDVVVDPTTKAPLQNNLDRAQELLNAKLAAEKAKDEAAEKAVNALFKDDKPATDAIKASTDQPAINAAQKAIDGVTDPALKTELQKKSRPCTRTFK</sequence>
<keyword evidence="3" id="KW-1185">Reference proteome</keyword>
<reference evidence="2 3" key="1">
    <citation type="journal article" date="2014" name="Int. J. Syst. Evol. Microbiol.">
        <title>Listeria floridensis sp. nov., Listeria aquatica sp. nov., Listeria cornellensis sp. nov., Listeria riparia sp. nov. and Listeria grandensis sp. nov., from agricultural and natural environments.</title>
        <authorList>
            <person name="den Bakker H.C."/>
            <person name="Warchocki S."/>
            <person name="Wright E.M."/>
            <person name="Allred A.F."/>
            <person name="Ahlstrom C."/>
            <person name="Manuel C.S."/>
            <person name="Stasiewicz M.J."/>
            <person name="Burrell A."/>
            <person name="Roof S."/>
            <person name="Strawn L."/>
            <person name="Fortes E.D."/>
            <person name="Nightingale K.K."/>
            <person name="Kephart D."/>
            <person name="Wiedmann M."/>
        </authorList>
    </citation>
    <scope>NUCLEOTIDE SEQUENCE [LARGE SCALE GENOMIC DNA]</scope>
    <source>
        <strain evidence="3">FSL F6-969</strain>
    </source>
</reference>
<feature type="domain" description="Pesticidal crystal protein Cry1Aa" evidence="1">
    <location>
        <begin position="390"/>
        <end position="441"/>
    </location>
</feature>
<evidence type="ECO:0000259" key="1">
    <source>
        <dbReference type="Pfam" id="PF18449"/>
    </source>
</evidence>
<accession>W7BD92</accession>
<evidence type="ECO:0000313" key="2">
    <source>
        <dbReference type="EMBL" id="EUJ23852.1"/>
    </source>
</evidence>
<dbReference type="Proteomes" id="UP000019254">
    <property type="component" value="Unassembled WGS sequence"/>
</dbReference>
<dbReference type="STRING" id="1265820.PCORN_18946"/>
<comment type="caution">
    <text evidence="2">The sequence shown here is derived from an EMBL/GenBank/DDBJ whole genome shotgun (WGS) entry which is preliminary data.</text>
</comment>
<dbReference type="InterPro" id="IPR054544">
    <property type="entry name" value="Pest_crys_Cry1Aa_dom-IV"/>
</dbReference>
<dbReference type="AlphaFoldDB" id="W7BD92"/>
<feature type="domain" description="Pesticidal crystal protein Cry1Aa" evidence="1">
    <location>
        <begin position="174"/>
        <end position="237"/>
    </location>
</feature>
<name>W7BD92_9LIST</name>
<feature type="domain" description="Pesticidal crystal protein Cry1Aa" evidence="1">
    <location>
        <begin position="317"/>
        <end position="380"/>
    </location>
</feature>
<gene>
    <name evidence="2" type="ORF">PCORN_18946</name>
</gene>
<dbReference type="EMBL" id="AODE01000059">
    <property type="protein sequence ID" value="EUJ23852.1"/>
    <property type="molecule type" value="Genomic_DNA"/>
</dbReference>
<feature type="domain" description="Pesticidal crystal protein Cry1Aa" evidence="1">
    <location>
        <begin position="114"/>
        <end position="166"/>
    </location>
</feature>
<dbReference type="RefSeq" id="WP_241433235.1">
    <property type="nucleotide sequence ID" value="NZ_AODE01000059.1"/>
</dbReference>
<dbReference type="PATRIC" id="fig|1265820.5.peg.3729"/>
<dbReference type="Pfam" id="PF18449">
    <property type="entry name" value="Endotoxin_C2"/>
    <property type="match status" value="5"/>
</dbReference>
<evidence type="ECO:0000313" key="3">
    <source>
        <dbReference type="Proteomes" id="UP000019254"/>
    </source>
</evidence>
<feature type="non-terminal residue" evidence="2">
    <location>
        <position position="1"/>
    </location>
</feature>
<organism evidence="2 3">
    <name type="scientific">Listeria cornellensis FSL F6-0969</name>
    <dbReference type="NCBI Taxonomy" id="1265820"/>
    <lineage>
        <taxon>Bacteria</taxon>
        <taxon>Bacillati</taxon>
        <taxon>Bacillota</taxon>
        <taxon>Bacilli</taxon>
        <taxon>Bacillales</taxon>
        <taxon>Listeriaceae</taxon>
        <taxon>Listeria</taxon>
    </lineage>
</organism>
<proteinExistence type="predicted"/>